<dbReference type="OrthoDB" id="3895589at2"/>
<accession>A0A5P2CWJ4</accession>
<dbReference type="Pfam" id="PF02342">
    <property type="entry name" value="TerD"/>
    <property type="match status" value="1"/>
</dbReference>
<dbReference type="CDD" id="cd06974">
    <property type="entry name" value="TerD_like"/>
    <property type="match status" value="1"/>
</dbReference>
<dbReference type="EMBL" id="CP029190">
    <property type="protein sequence ID" value="QES47272.1"/>
    <property type="molecule type" value="Genomic_DNA"/>
</dbReference>
<sequence length="905" mass="99366">MASDQLRWWRDAPGMSPDEALVLETAAGQDQRFAELDGMAARLLEAALNGQPMARVTQGRGPQASDTVELVGLAPQERLLYTDVFGVQEQQRRGAWYLPQKLSLKAGVVNLPHLMRRRAAHAMTVAADDTARISTVDSADAVLLWALLNPLFETVMEPVRVRAAGPVGSAEDQQQLWDEIESRFARLGLAPDVLARFRFGAGWHRLDRAAQQRARLELLDSLAVGDLSQLVARHRMTQVQSLMEGFTKKAKSAKIGTALARRVLTRALQPVVSGYFSGDWLAVLDYLQVSPHPDEEVITTLPEPRLYVGMSSQAATMAAESGVAEEEIHAVLTAFLGGTSSLSPVEERGDTLREWWVAFDQAHAVQAPGMRSLWGLVDEELMTQSGNDQGSTPQLYRDILPAAVNERVDRLWDTMTLQRHSRSIVSNPRPHQLMADTFGPAVEFWHGVALTAWFVCEGPSSRTSLSGVADYYRHSLAALQTAGCPVDPSLFEELRTAERHLGPEEMITRDEGFSVGTPFGDVTVSSSIGYSTRREGFERVRDIVTRHRRAWAEEHLATYLQQRWRTELEDVARAHHRFVAAKGRPPTLIQFAQFATTAANRWTGGDLGAVYTAIGEPAAAEQQRPTRLLTCDGYDFARRVYEALGGKPLAHDTWMNDPDESRRQWQLSRLATESLRYLQLHEALGEPPTAKQFGAQRIAWPWPGEEAEGWPIFQSAISALTDTSPPVAAGQTAGDLPAVREEKLAKGGNSPLRTAPVTVRIIATGAPVDVSAVLLATNGKVRNDNDLVFYNHPHQDGVRADGDTVTAVLGNVPDDVRSIAVVVSIDLEARPTAVFDQHTTWRAEATQLSQNLLSFQPEPFASGETVTVAMELYRHSGGWKARAVGQGYDTGLAGLATDYGIDVEA</sequence>
<reference evidence="3 4" key="1">
    <citation type="submission" date="2018-05" db="EMBL/GenBank/DDBJ databases">
        <title>Streptomyces venezuelae.</title>
        <authorList>
            <person name="Kim W."/>
            <person name="Lee N."/>
            <person name="Cho B.-K."/>
        </authorList>
    </citation>
    <scope>NUCLEOTIDE SEQUENCE [LARGE SCALE GENOMIC DNA]</scope>
    <source>
        <strain evidence="3 4">ATCC 21782</strain>
    </source>
</reference>
<evidence type="ECO:0000313" key="3">
    <source>
        <dbReference type="EMBL" id="QES47272.1"/>
    </source>
</evidence>
<dbReference type="RefSeq" id="WP_150206282.1">
    <property type="nucleotide sequence ID" value="NZ_CP029190.1"/>
</dbReference>
<dbReference type="InterPro" id="IPR003325">
    <property type="entry name" value="TerD"/>
</dbReference>
<dbReference type="Gene3D" id="2.60.60.30">
    <property type="entry name" value="sav2460 like domains"/>
    <property type="match status" value="1"/>
</dbReference>
<name>A0A5P2CWJ4_STRVZ</name>
<evidence type="ECO:0000259" key="2">
    <source>
        <dbReference type="Pfam" id="PF02342"/>
    </source>
</evidence>
<feature type="domain" description="TerD" evidence="2">
    <location>
        <begin position="767"/>
        <end position="899"/>
    </location>
</feature>
<proteinExistence type="inferred from homology"/>
<protein>
    <submittedName>
        <fullName evidence="3">Stress protein</fullName>
    </submittedName>
</protein>
<evidence type="ECO:0000313" key="4">
    <source>
        <dbReference type="Proteomes" id="UP000325211"/>
    </source>
</evidence>
<dbReference type="PANTHER" id="PTHR32097:SF4">
    <property type="entry name" value="GENERAL STRESS PROTEIN 16U"/>
    <property type="match status" value="1"/>
</dbReference>
<evidence type="ECO:0000256" key="1">
    <source>
        <dbReference type="ARBA" id="ARBA00008775"/>
    </source>
</evidence>
<comment type="similarity">
    <text evidence="1">Belongs to the CAPAB/TerDEXZ family.</text>
</comment>
<organism evidence="3 4">
    <name type="scientific">Streptomyces venezuelae</name>
    <dbReference type="NCBI Taxonomy" id="54571"/>
    <lineage>
        <taxon>Bacteria</taxon>
        <taxon>Bacillati</taxon>
        <taxon>Actinomycetota</taxon>
        <taxon>Actinomycetes</taxon>
        <taxon>Kitasatosporales</taxon>
        <taxon>Streptomycetaceae</taxon>
        <taxon>Streptomyces</taxon>
    </lineage>
</organism>
<dbReference type="InterPro" id="IPR051324">
    <property type="entry name" value="Stress/Tellurium_Resist"/>
</dbReference>
<dbReference type="Proteomes" id="UP000325211">
    <property type="component" value="Chromosome"/>
</dbReference>
<dbReference type="AlphaFoldDB" id="A0A5P2CWJ4"/>
<dbReference type="PANTHER" id="PTHR32097">
    <property type="entry name" value="CAMP-BINDING PROTEIN 1-RELATED"/>
    <property type="match status" value="1"/>
</dbReference>
<gene>
    <name evidence="3" type="ORF">DEJ50_04930</name>
</gene>